<name>Q6BSM1_DEBHA</name>
<organism evidence="7 8">
    <name type="scientific">Debaryomyces hansenii (strain ATCC 36239 / CBS 767 / BCRC 21394 / JCM 1990 / NBRC 0083 / IGC 2968)</name>
    <name type="common">Yeast</name>
    <name type="synonym">Torulaspora hansenii</name>
    <dbReference type="NCBI Taxonomy" id="284592"/>
    <lineage>
        <taxon>Eukaryota</taxon>
        <taxon>Fungi</taxon>
        <taxon>Dikarya</taxon>
        <taxon>Ascomycota</taxon>
        <taxon>Saccharomycotina</taxon>
        <taxon>Pichiomycetes</taxon>
        <taxon>Debaryomycetaceae</taxon>
        <taxon>Debaryomyces</taxon>
    </lineage>
</organism>
<dbReference type="InterPro" id="IPR004331">
    <property type="entry name" value="SPX_dom"/>
</dbReference>
<feature type="domain" description="RING-type" evidence="5">
    <location>
        <begin position="393"/>
        <end position="432"/>
    </location>
</feature>
<dbReference type="HOGENOM" id="CLU_017137_2_1_1"/>
<dbReference type="GeneID" id="2901447"/>
<dbReference type="VEuPathDB" id="FungiDB:DEHA2D07788g"/>
<dbReference type="GO" id="GO:0008270">
    <property type="term" value="F:zinc ion binding"/>
    <property type="evidence" value="ECO:0007669"/>
    <property type="project" value="UniProtKB-KW"/>
</dbReference>
<evidence type="ECO:0000256" key="4">
    <source>
        <dbReference type="PROSITE-ProRule" id="PRU00175"/>
    </source>
</evidence>
<evidence type="ECO:0000256" key="2">
    <source>
        <dbReference type="ARBA" id="ARBA00022771"/>
    </source>
</evidence>
<evidence type="ECO:0000313" key="7">
    <source>
        <dbReference type="EMBL" id="CAG86943.1"/>
    </source>
</evidence>
<dbReference type="eggNOG" id="KOG4159">
    <property type="taxonomic scope" value="Eukaryota"/>
</dbReference>
<keyword evidence="3" id="KW-0862">Zinc</keyword>
<dbReference type="EMBL" id="CR382136">
    <property type="protein sequence ID" value="CAG86943.1"/>
    <property type="molecule type" value="Genomic_DNA"/>
</dbReference>
<dbReference type="OMA" id="PYLIQYK"/>
<dbReference type="STRING" id="284592.Q6BSM1"/>
<dbReference type="AlphaFoldDB" id="Q6BSM1"/>
<dbReference type="Pfam" id="PF03105">
    <property type="entry name" value="SPX"/>
    <property type="match status" value="1"/>
</dbReference>
<reference evidence="7 8" key="1">
    <citation type="journal article" date="2004" name="Nature">
        <title>Genome evolution in yeasts.</title>
        <authorList>
            <consortium name="Genolevures"/>
            <person name="Dujon B."/>
            <person name="Sherman D."/>
            <person name="Fischer G."/>
            <person name="Durrens P."/>
            <person name="Casaregola S."/>
            <person name="Lafontaine I."/>
            <person name="de Montigny J."/>
            <person name="Marck C."/>
            <person name="Neuveglise C."/>
            <person name="Talla E."/>
            <person name="Goffard N."/>
            <person name="Frangeul L."/>
            <person name="Aigle M."/>
            <person name="Anthouard V."/>
            <person name="Babour A."/>
            <person name="Barbe V."/>
            <person name="Barnay S."/>
            <person name="Blanchin S."/>
            <person name="Beckerich J.M."/>
            <person name="Beyne E."/>
            <person name="Bleykasten C."/>
            <person name="Boisrame A."/>
            <person name="Boyer J."/>
            <person name="Cattolico L."/>
            <person name="Confanioleri F."/>
            <person name="de Daruvar A."/>
            <person name="Despons L."/>
            <person name="Fabre E."/>
            <person name="Fairhead C."/>
            <person name="Ferry-Dumazet H."/>
            <person name="Groppi A."/>
            <person name="Hantraye F."/>
            <person name="Hennequin C."/>
            <person name="Jauniaux N."/>
            <person name="Joyet P."/>
            <person name="Kachouri R."/>
            <person name="Kerrest A."/>
            <person name="Koszul R."/>
            <person name="Lemaire M."/>
            <person name="Lesur I."/>
            <person name="Ma L."/>
            <person name="Muller H."/>
            <person name="Nicaud J.M."/>
            <person name="Nikolski M."/>
            <person name="Oztas S."/>
            <person name="Ozier-Kalogeropoulos O."/>
            <person name="Pellenz S."/>
            <person name="Potier S."/>
            <person name="Richard G.F."/>
            <person name="Straub M.L."/>
            <person name="Suleau A."/>
            <person name="Swennene D."/>
            <person name="Tekaia F."/>
            <person name="Wesolowski-Louvel M."/>
            <person name="Westhof E."/>
            <person name="Wirth B."/>
            <person name="Zeniou-Meyer M."/>
            <person name="Zivanovic I."/>
            <person name="Bolotin-Fukuhara M."/>
            <person name="Thierry A."/>
            <person name="Bouchier C."/>
            <person name="Caudron B."/>
            <person name="Scarpelli C."/>
            <person name="Gaillardin C."/>
            <person name="Weissenbach J."/>
            <person name="Wincker P."/>
            <person name="Souciet J.L."/>
        </authorList>
    </citation>
    <scope>NUCLEOTIDE SEQUENCE [LARGE SCALE GENOMIC DNA]</scope>
    <source>
        <strain evidence="8">ATCC 36239 / CBS 767 / BCRC 21394 / JCM 1990 / NBRC 0083 / IGC 2968</strain>
    </source>
</reference>
<dbReference type="PROSITE" id="PS50089">
    <property type="entry name" value="ZF_RING_2"/>
    <property type="match status" value="1"/>
</dbReference>
<dbReference type="OrthoDB" id="5588846at2759"/>
<dbReference type="SMART" id="SM00184">
    <property type="entry name" value="RING"/>
    <property type="match status" value="1"/>
</dbReference>
<evidence type="ECO:0000256" key="1">
    <source>
        <dbReference type="ARBA" id="ARBA00022723"/>
    </source>
</evidence>
<dbReference type="Proteomes" id="UP000000599">
    <property type="component" value="Chromosome D"/>
</dbReference>
<evidence type="ECO:0000313" key="8">
    <source>
        <dbReference type="Proteomes" id="UP000000599"/>
    </source>
</evidence>
<dbReference type="PROSITE" id="PS51382">
    <property type="entry name" value="SPX"/>
    <property type="match status" value="1"/>
</dbReference>
<dbReference type="KEGG" id="dha:DEHA2D07788g"/>
<keyword evidence="2 4" id="KW-0863">Zinc-finger</keyword>
<dbReference type="PANTHER" id="PTHR23327:SF51">
    <property type="entry name" value="TRANSCRIPTIONAL REGULATOR OF YEAST FORM ADHERENCE 3"/>
    <property type="match status" value="1"/>
</dbReference>
<dbReference type="PANTHER" id="PTHR23327">
    <property type="entry name" value="RING FINGER PROTEIN 127"/>
    <property type="match status" value="1"/>
</dbReference>
<evidence type="ECO:0000259" key="6">
    <source>
        <dbReference type="PROSITE" id="PS51382"/>
    </source>
</evidence>
<dbReference type="Gene3D" id="3.30.40.10">
    <property type="entry name" value="Zinc/RING finger domain, C3HC4 (zinc finger)"/>
    <property type="match status" value="1"/>
</dbReference>
<dbReference type="Pfam" id="PF13639">
    <property type="entry name" value="zf-RING_2"/>
    <property type="match status" value="1"/>
</dbReference>
<dbReference type="InterPro" id="IPR013083">
    <property type="entry name" value="Znf_RING/FYVE/PHD"/>
</dbReference>
<feature type="domain" description="SPX" evidence="6">
    <location>
        <begin position="1"/>
        <end position="355"/>
    </location>
</feature>
<sequence length="485" mass="55897">MKFAKVLEQTLIEEDIPEEWIEAAIQYKSLKKCINKVVSELQFLGLEQNTLKLIIDDKAKQQVVEMDNNEYTPNNPVVAEYTLTKSNFGQSDHIIPMLKISIDYNNADISDDHINEVWLRLKSKIETLIGNEDSIIESVSNRIYELNEDKSLVLSPRGSRREGSPIPDDYLEQIAGETLDNSSKRSEMLIMLKSDSQFFQMLNGELENLDKLKQDEESKLIEEVKAISESMQQLANPAKGPLRKSDLYKWRELFKIYLDSEVYFKYNETSVSASERDGEQVKRNLNEFISRVEKTSLTDQFKNKKSMVAFNQFLNMNFHLLKVLQFQSINSTAFRKILKKFDKQTSLGVKYKFPKLISSDHIFITGSSIAQSICYVIQSSILTLVPQLDDYTCPICTSVAFKPIKLDCGHIFCVRCLVKLKQQKKVDCPICRRDHAIAYADSSNLDLESMALMKQYFPIEVKEKLKERDKERYGELVGDNKCIIT</sequence>
<protein>
    <submittedName>
        <fullName evidence="7">DEHA2D07788p</fullName>
    </submittedName>
</protein>
<dbReference type="InterPro" id="IPR017907">
    <property type="entry name" value="Znf_RING_CS"/>
</dbReference>
<evidence type="ECO:0000259" key="5">
    <source>
        <dbReference type="PROSITE" id="PS50089"/>
    </source>
</evidence>
<accession>Q6BSM1</accession>
<dbReference type="RefSeq" id="XP_458799.1">
    <property type="nucleotide sequence ID" value="XM_458799.1"/>
</dbReference>
<evidence type="ECO:0000256" key="3">
    <source>
        <dbReference type="ARBA" id="ARBA00022833"/>
    </source>
</evidence>
<dbReference type="PROSITE" id="PS00518">
    <property type="entry name" value="ZF_RING_1"/>
    <property type="match status" value="1"/>
</dbReference>
<keyword evidence="1" id="KW-0479">Metal-binding</keyword>
<dbReference type="SUPFAM" id="SSF57850">
    <property type="entry name" value="RING/U-box"/>
    <property type="match status" value="1"/>
</dbReference>
<gene>
    <name evidence="7" type="ordered locus">DEHA2D07788g</name>
</gene>
<proteinExistence type="predicted"/>
<dbReference type="InterPro" id="IPR001841">
    <property type="entry name" value="Znf_RING"/>
</dbReference>
<keyword evidence="8" id="KW-1185">Reference proteome</keyword>
<dbReference type="InParanoid" id="Q6BSM1"/>